<protein>
    <submittedName>
        <fullName evidence="4">YhbY family RNA-binding protein</fullName>
    </submittedName>
</protein>
<evidence type="ECO:0000256" key="1">
    <source>
        <dbReference type="ARBA" id="ARBA00022884"/>
    </source>
</evidence>
<dbReference type="Gene3D" id="3.30.110.60">
    <property type="entry name" value="YhbY-like"/>
    <property type="match status" value="1"/>
</dbReference>
<dbReference type="PROSITE" id="PS51295">
    <property type="entry name" value="CRM"/>
    <property type="match status" value="1"/>
</dbReference>
<evidence type="ECO:0000313" key="5">
    <source>
        <dbReference type="Proteomes" id="UP000595917"/>
    </source>
</evidence>
<dbReference type="SUPFAM" id="SSF75471">
    <property type="entry name" value="YhbY-like"/>
    <property type="match status" value="1"/>
</dbReference>
<evidence type="ECO:0000256" key="2">
    <source>
        <dbReference type="PROSITE-ProRule" id="PRU00626"/>
    </source>
</evidence>
<evidence type="ECO:0000313" key="4">
    <source>
        <dbReference type="EMBL" id="QQO09717.1"/>
    </source>
</evidence>
<dbReference type="GO" id="GO:0003723">
    <property type="term" value="F:RNA binding"/>
    <property type="evidence" value="ECO:0007669"/>
    <property type="project" value="UniProtKB-UniRule"/>
</dbReference>
<gene>
    <name evidence="4" type="ORF">JFL75_02015</name>
</gene>
<dbReference type="Pfam" id="PF01985">
    <property type="entry name" value="CRS1_YhbY"/>
    <property type="match status" value="1"/>
</dbReference>
<name>A0A7T7XNW3_9SPIR</name>
<dbReference type="SMART" id="SM01103">
    <property type="entry name" value="CRS1_YhbY"/>
    <property type="match status" value="1"/>
</dbReference>
<dbReference type="InterPro" id="IPR051925">
    <property type="entry name" value="RNA-binding_domain"/>
</dbReference>
<accession>A0A7T7XNW3</accession>
<sequence length="98" mass="10948">MLSSKQRSYLSKLASSLNPTVMVGKEGNSPGVAAALAEDFKHRELVKLRFVAFKEDRMDTARNLAEKSGAELVRVIGNVAVFYRRADDPEERRIQLPV</sequence>
<keyword evidence="1 2" id="KW-0694">RNA-binding</keyword>
<dbReference type="PANTHER" id="PTHR40065">
    <property type="entry name" value="RNA-BINDING PROTEIN YHBY"/>
    <property type="match status" value="1"/>
</dbReference>
<evidence type="ECO:0000259" key="3">
    <source>
        <dbReference type="PROSITE" id="PS51295"/>
    </source>
</evidence>
<proteinExistence type="predicted"/>
<dbReference type="AlphaFoldDB" id="A0A7T7XNW3"/>
<dbReference type="InterPro" id="IPR001890">
    <property type="entry name" value="RNA-binding_CRM"/>
</dbReference>
<keyword evidence="5" id="KW-1185">Reference proteome</keyword>
<dbReference type="InterPro" id="IPR035920">
    <property type="entry name" value="YhbY-like_sf"/>
</dbReference>
<feature type="domain" description="CRM" evidence="3">
    <location>
        <begin position="1"/>
        <end position="95"/>
    </location>
</feature>
<dbReference type="Proteomes" id="UP000595917">
    <property type="component" value="Chromosome"/>
</dbReference>
<dbReference type="EMBL" id="CP067089">
    <property type="protein sequence ID" value="QQO09717.1"/>
    <property type="molecule type" value="Genomic_DNA"/>
</dbReference>
<reference evidence="4" key="1">
    <citation type="submission" date="2021-01" db="EMBL/GenBank/DDBJ databases">
        <title>Description of Breznakiella homolactica.</title>
        <authorList>
            <person name="Song Y."/>
            <person name="Brune A."/>
        </authorList>
    </citation>
    <scope>NUCLEOTIDE SEQUENCE</scope>
    <source>
        <strain evidence="4">RmG30</strain>
    </source>
</reference>
<dbReference type="RefSeq" id="WP_215627020.1">
    <property type="nucleotide sequence ID" value="NZ_CP067089.2"/>
</dbReference>
<organism evidence="4 5">
    <name type="scientific">Breznakiella homolactica</name>
    <dbReference type="NCBI Taxonomy" id="2798577"/>
    <lineage>
        <taxon>Bacteria</taxon>
        <taxon>Pseudomonadati</taxon>
        <taxon>Spirochaetota</taxon>
        <taxon>Spirochaetia</taxon>
        <taxon>Spirochaetales</taxon>
        <taxon>Breznakiellaceae</taxon>
        <taxon>Breznakiella</taxon>
    </lineage>
</organism>
<dbReference type="PANTHER" id="PTHR40065:SF3">
    <property type="entry name" value="RNA-BINDING PROTEIN YHBY"/>
    <property type="match status" value="1"/>
</dbReference>
<dbReference type="KEGG" id="bhc:JFL75_02015"/>